<dbReference type="SUPFAM" id="SSF81301">
    <property type="entry name" value="Nucleotidyltransferase"/>
    <property type="match status" value="1"/>
</dbReference>
<evidence type="ECO:0000256" key="4">
    <source>
        <dbReference type="ARBA" id="ARBA00016513"/>
    </source>
</evidence>
<evidence type="ECO:0000256" key="9">
    <source>
        <dbReference type="ARBA" id="ARBA00022763"/>
    </source>
</evidence>
<keyword evidence="19" id="KW-1185">Reference proteome</keyword>
<evidence type="ECO:0000256" key="11">
    <source>
        <dbReference type="ARBA" id="ARBA00023125"/>
    </source>
</evidence>
<accession>A0A9P7ADN5</accession>
<feature type="active site" description="Nucleophile; Schiff-base intermediate with DNA; for 5'-dRP lyase activity" evidence="15">
    <location>
        <position position="525"/>
    </location>
</feature>
<dbReference type="InterPro" id="IPR029398">
    <property type="entry name" value="PolB_thumb"/>
</dbReference>
<evidence type="ECO:0000256" key="13">
    <source>
        <dbReference type="ARBA" id="ARBA00023239"/>
    </source>
</evidence>
<keyword evidence="5" id="KW-0237">DNA synthesis</keyword>
<dbReference type="PANTHER" id="PTHR11276">
    <property type="entry name" value="DNA POLYMERASE TYPE-X FAMILY MEMBER"/>
    <property type="match status" value="1"/>
</dbReference>
<dbReference type="SUPFAM" id="SSF52113">
    <property type="entry name" value="BRCT domain"/>
    <property type="match status" value="1"/>
</dbReference>
<keyword evidence="10" id="KW-0239">DNA-directed DNA polymerase</keyword>
<evidence type="ECO:0000256" key="3">
    <source>
        <dbReference type="ARBA" id="ARBA00012417"/>
    </source>
</evidence>
<evidence type="ECO:0000256" key="14">
    <source>
        <dbReference type="ARBA" id="ARBA00049244"/>
    </source>
</evidence>
<keyword evidence="9" id="KW-0227">DNA damage</keyword>
<evidence type="ECO:0000259" key="17">
    <source>
        <dbReference type="PROSITE" id="PS50172"/>
    </source>
</evidence>
<dbReference type="EC" id="2.7.7.7" evidence="3"/>
<dbReference type="EMBL" id="JABBWE010000081">
    <property type="protein sequence ID" value="KAG1787257.1"/>
    <property type="molecule type" value="Genomic_DNA"/>
</dbReference>
<dbReference type="PRINTS" id="PR00870">
    <property type="entry name" value="DNAPOLXBETA"/>
</dbReference>
<comment type="similarity">
    <text evidence="2">Belongs to the DNA polymerase type-X family.</text>
</comment>
<dbReference type="FunFam" id="1.10.150.110:FF:000005">
    <property type="entry name" value="DNA polymerase POL4"/>
    <property type="match status" value="1"/>
</dbReference>
<gene>
    <name evidence="18" type="ORF">HD556DRAFT_984029</name>
</gene>
<dbReference type="CDD" id="cd00141">
    <property type="entry name" value="NT_POLXc"/>
    <property type="match status" value="1"/>
</dbReference>
<comment type="catalytic activity">
    <reaction evidence="14">
        <text>DNA(n) + a 2'-deoxyribonucleoside 5'-triphosphate = DNA(n+1) + diphosphate</text>
        <dbReference type="Rhea" id="RHEA:22508"/>
        <dbReference type="Rhea" id="RHEA-COMP:17339"/>
        <dbReference type="Rhea" id="RHEA-COMP:17340"/>
        <dbReference type="ChEBI" id="CHEBI:33019"/>
        <dbReference type="ChEBI" id="CHEBI:61560"/>
        <dbReference type="ChEBI" id="CHEBI:173112"/>
        <dbReference type="EC" id="2.7.7.7"/>
    </reaction>
</comment>
<keyword evidence="8" id="KW-0235">DNA replication</keyword>
<dbReference type="AlphaFoldDB" id="A0A9P7ADN5"/>
<dbReference type="SMART" id="SM00483">
    <property type="entry name" value="POLXc"/>
    <property type="match status" value="1"/>
</dbReference>
<feature type="domain" description="BRCT" evidence="17">
    <location>
        <begin position="182"/>
        <end position="267"/>
    </location>
</feature>
<comment type="cofactor">
    <cofactor evidence="1">
        <name>Mn(2+)</name>
        <dbReference type="ChEBI" id="CHEBI:29035"/>
    </cofactor>
</comment>
<dbReference type="InterPro" id="IPR002054">
    <property type="entry name" value="DNA-dir_DNA_pol_X"/>
</dbReference>
<feature type="compositionally biased region" description="Polar residues" evidence="16">
    <location>
        <begin position="383"/>
        <end position="404"/>
    </location>
</feature>
<dbReference type="InterPro" id="IPR043519">
    <property type="entry name" value="NT_sf"/>
</dbReference>
<feature type="compositionally biased region" description="Basic and acidic residues" evidence="16">
    <location>
        <begin position="1"/>
        <end position="11"/>
    </location>
</feature>
<dbReference type="InterPro" id="IPR037160">
    <property type="entry name" value="DNA_Pol_thumb_sf"/>
</dbReference>
<dbReference type="Pfam" id="PF14792">
    <property type="entry name" value="DNA_pol_B_palm"/>
    <property type="match status" value="1"/>
</dbReference>
<organism evidence="18 19">
    <name type="scientific">Suillus plorans</name>
    <dbReference type="NCBI Taxonomy" id="116603"/>
    <lineage>
        <taxon>Eukaryota</taxon>
        <taxon>Fungi</taxon>
        <taxon>Dikarya</taxon>
        <taxon>Basidiomycota</taxon>
        <taxon>Agaricomycotina</taxon>
        <taxon>Agaricomycetes</taxon>
        <taxon>Agaricomycetidae</taxon>
        <taxon>Boletales</taxon>
        <taxon>Suillineae</taxon>
        <taxon>Suillaceae</taxon>
        <taxon>Suillus</taxon>
    </lineage>
</organism>
<dbReference type="InterPro" id="IPR002008">
    <property type="entry name" value="DNA_pol_X_beta-like"/>
</dbReference>
<evidence type="ECO:0000313" key="18">
    <source>
        <dbReference type="EMBL" id="KAG1787257.1"/>
    </source>
</evidence>
<dbReference type="PROSITE" id="PS00522">
    <property type="entry name" value="DNA_POLYMERASE_X"/>
    <property type="match status" value="1"/>
</dbReference>
<keyword evidence="13" id="KW-0456">Lyase</keyword>
<feature type="compositionally biased region" description="Basic and acidic residues" evidence="16">
    <location>
        <begin position="410"/>
        <end position="421"/>
    </location>
</feature>
<dbReference type="InterPro" id="IPR001357">
    <property type="entry name" value="BRCT_dom"/>
</dbReference>
<sequence>MHHEGNSDAKHLSPARLMPHDTTAQTRKSRVANLVAHDAINEEPTNGNSPEARILDHNHEASVEKEKLQSFAPELGMPSPHSELLEPSSTNTSNITSPRNSPLGASRHSSTPASLSSDPGGIPPLSRATVVKHPKVRKTVSSSRSKANISKQNKDQKNKGKSALVTPLEYAQKLNFDLPKKRKSDYLKGKQILYVGGDMQYAGVLTRGRMDYIIKHGGTLVPSYDPTTVTHIVTDATTRPTLKALGLKSLKEIPDNIPTVTWSWVISGYGRLGYNKLRGKHDEEANDTKGKANAIDDDESLLDFEFLHAAFPQRIHAGRSWQKRGQGNLVQTKAQVTASTDDLGGDFHISSLTEDHLTKNQQPLAPKLVVLPPAPLTFVPTGKASSTAHNNNNQSNHKPQSNTEDPLAEFYEKARAEREQARGLGQSETDESDQEEEFSKPAHVPRRGFTCDRKEPEQRKCMNQDIIEKLEELMELHKAKLGEDDRWRVYSYSKCIRALRNYPKKIKSFNEARSITGVGEKTARKIMEIIETGDLRRIGYEKTDDVEAINLFQGIYGVGRQIAYMWYTNGCRTLDDVRARKGGIKLSHVQEVGLQFHDDINDRMPRSEAESIFNLIRPIALELDEHLYIDIMGSFRRGKATCGDIDIIVTRPTSDGITHAGLLPELLARLHAAKILTEDLALPDDFSALELCYRGLCKRPEPDAKRRRIDILCVPWENRGAALLYYTGDDIFNRAMRMKANVLGYSLNQRGLYGGVVRDPWNRRVKISEGNIVASETEEEIFKILGVPWQEPHERVRG</sequence>
<dbReference type="Gene3D" id="3.30.210.10">
    <property type="entry name" value="DNA polymerase, thumb domain"/>
    <property type="match status" value="1"/>
</dbReference>
<dbReference type="PRINTS" id="PR00869">
    <property type="entry name" value="DNAPOLX"/>
</dbReference>
<dbReference type="GO" id="GO:0003887">
    <property type="term" value="F:DNA-directed DNA polymerase activity"/>
    <property type="evidence" value="ECO:0007669"/>
    <property type="project" value="UniProtKB-KW"/>
</dbReference>
<dbReference type="GO" id="GO:0016829">
    <property type="term" value="F:lyase activity"/>
    <property type="evidence" value="ECO:0007669"/>
    <property type="project" value="UniProtKB-KW"/>
</dbReference>
<dbReference type="GeneID" id="64605963"/>
<dbReference type="InterPro" id="IPR022312">
    <property type="entry name" value="DNA_pol_X"/>
</dbReference>
<dbReference type="Pfam" id="PF10391">
    <property type="entry name" value="DNA_pol_lambd_f"/>
    <property type="match status" value="1"/>
</dbReference>
<feature type="region of interest" description="Disordered" evidence="16">
    <location>
        <begin position="1"/>
        <end position="27"/>
    </location>
</feature>
<dbReference type="Gene3D" id="1.10.150.20">
    <property type="entry name" value="5' to 3' exonuclease, C-terminal subdomain"/>
    <property type="match status" value="1"/>
</dbReference>
<keyword evidence="12" id="KW-0234">DNA repair</keyword>
<comment type="caution">
    <text evidence="18">The sequence shown here is derived from an EMBL/GenBank/DDBJ whole genome shotgun (WGS) entry which is preliminary data.</text>
</comment>
<evidence type="ECO:0000256" key="15">
    <source>
        <dbReference type="PIRSR" id="PIRSR622312-50"/>
    </source>
</evidence>
<dbReference type="SUPFAM" id="SSF81585">
    <property type="entry name" value="PsbU/PolX domain-like"/>
    <property type="match status" value="1"/>
</dbReference>
<keyword evidence="6" id="KW-0808">Transferase</keyword>
<dbReference type="Pfam" id="PF14716">
    <property type="entry name" value="HHH_8"/>
    <property type="match status" value="1"/>
</dbReference>
<evidence type="ECO:0000256" key="10">
    <source>
        <dbReference type="ARBA" id="ARBA00022932"/>
    </source>
</evidence>
<feature type="region of interest" description="Disordered" evidence="16">
    <location>
        <begin position="380"/>
        <end position="456"/>
    </location>
</feature>
<keyword evidence="7" id="KW-0548">Nucleotidyltransferase</keyword>
<feature type="region of interest" description="Disordered" evidence="16">
    <location>
        <begin position="73"/>
        <end position="164"/>
    </location>
</feature>
<evidence type="ECO:0000256" key="2">
    <source>
        <dbReference type="ARBA" id="ARBA00008323"/>
    </source>
</evidence>
<dbReference type="InterPro" id="IPR036420">
    <property type="entry name" value="BRCT_dom_sf"/>
</dbReference>
<feature type="compositionally biased region" description="Low complexity" evidence="16">
    <location>
        <begin position="78"/>
        <end position="102"/>
    </location>
</feature>
<evidence type="ECO:0000256" key="1">
    <source>
        <dbReference type="ARBA" id="ARBA00001936"/>
    </source>
</evidence>
<name>A0A9P7ADN5_9AGAM</name>
<evidence type="ECO:0000256" key="8">
    <source>
        <dbReference type="ARBA" id="ARBA00022705"/>
    </source>
</evidence>
<evidence type="ECO:0000256" key="16">
    <source>
        <dbReference type="SAM" id="MobiDB-lite"/>
    </source>
</evidence>
<dbReference type="Gene3D" id="3.40.50.10190">
    <property type="entry name" value="BRCT domain"/>
    <property type="match status" value="1"/>
</dbReference>
<dbReference type="Proteomes" id="UP000719766">
    <property type="component" value="Unassembled WGS sequence"/>
</dbReference>
<dbReference type="GO" id="GO:0006303">
    <property type="term" value="P:double-strand break repair via nonhomologous end joining"/>
    <property type="evidence" value="ECO:0007669"/>
    <property type="project" value="TreeGrafter"/>
</dbReference>
<dbReference type="SUPFAM" id="SSF47802">
    <property type="entry name" value="DNA polymerase beta, N-terminal domain-like"/>
    <property type="match status" value="1"/>
</dbReference>
<evidence type="ECO:0000313" key="19">
    <source>
        <dbReference type="Proteomes" id="UP000719766"/>
    </source>
</evidence>
<keyword evidence="11" id="KW-0238">DNA-binding</keyword>
<evidence type="ECO:0000256" key="7">
    <source>
        <dbReference type="ARBA" id="ARBA00022695"/>
    </source>
</evidence>
<dbReference type="GO" id="GO:0003677">
    <property type="term" value="F:DNA binding"/>
    <property type="evidence" value="ECO:0007669"/>
    <property type="project" value="UniProtKB-KW"/>
</dbReference>
<dbReference type="GO" id="GO:0005634">
    <property type="term" value="C:nucleus"/>
    <property type="evidence" value="ECO:0007669"/>
    <property type="project" value="TreeGrafter"/>
</dbReference>
<dbReference type="RefSeq" id="XP_041154615.1">
    <property type="nucleotide sequence ID" value="XM_041312199.1"/>
</dbReference>
<dbReference type="PANTHER" id="PTHR11276:SF28">
    <property type="entry name" value="DNA POLYMERASE LAMBDA"/>
    <property type="match status" value="1"/>
</dbReference>
<dbReference type="PROSITE" id="PS50172">
    <property type="entry name" value="BRCT"/>
    <property type="match status" value="1"/>
</dbReference>
<evidence type="ECO:0000256" key="12">
    <source>
        <dbReference type="ARBA" id="ARBA00023204"/>
    </source>
</evidence>
<dbReference type="InterPro" id="IPR010996">
    <property type="entry name" value="HHH_MUS81"/>
</dbReference>
<dbReference type="InterPro" id="IPR028207">
    <property type="entry name" value="DNA_pol_B_palm_palm"/>
</dbReference>
<evidence type="ECO:0000256" key="6">
    <source>
        <dbReference type="ARBA" id="ARBA00022679"/>
    </source>
</evidence>
<proteinExistence type="inferred from homology"/>
<dbReference type="InterPro" id="IPR019843">
    <property type="entry name" value="DNA_pol-X_BS"/>
</dbReference>
<dbReference type="InterPro" id="IPR027421">
    <property type="entry name" value="DNA_pol_lamdba_lyase_dom_sf"/>
</dbReference>
<dbReference type="OrthoDB" id="205514at2759"/>
<dbReference type="GO" id="GO:0006260">
    <property type="term" value="P:DNA replication"/>
    <property type="evidence" value="ECO:0007669"/>
    <property type="project" value="UniProtKB-KW"/>
</dbReference>
<dbReference type="InterPro" id="IPR018944">
    <property type="entry name" value="DNA_pol_lambd_fingers_domain"/>
</dbReference>
<dbReference type="Gene3D" id="3.30.460.10">
    <property type="entry name" value="Beta Polymerase, domain 2"/>
    <property type="match status" value="1"/>
</dbReference>
<dbReference type="CDD" id="cd00027">
    <property type="entry name" value="BRCT"/>
    <property type="match status" value="1"/>
</dbReference>
<protein>
    <recommendedName>
        <fullName evidence="4">DNA polymerase lambda</fullName>
        <ecNumber evidence="3">2.7.7.7</ecNumber>
    </recommendedName>
</protein>
<feature type="compositionally biased region" description="Polar residues" evidence="16">
    <location>
        <begin position="107"/>
        <end position="117"/>
    </location>
</feature>
<dbReference type="Pfam" id="PF14791">
    <property type="entry name" value="DNA_pol_B_thumb"/>
    <property type="match status" value="1"/>
</dbReference>
<dbReference type="Gene3D" id="1.10.150.110">
    <property type="entry name" value="DNA polymerase beta, N-terminal domain-like"/>
    <property type="match status" value="1"/>
</dbReference>
<reference evidence="18" key="1">
    <citation type="journal article" date="2020" name="New Phytol.">
        <title>Comparative genomics reveals dynamic genome evolution in host specialist ectomycorrhizal fungi.</title>
        <authorList>
            <person name="Lofgren L.A."/>
            <person name="Nguyen N.H."/>
            <person name="Vilgalys R."/>
            <person name="Ruytinx J."/>
            <person name="Liao H.L."/>
            <person name="Branco S."/>
            <person name="Kuo A."/>
            <person name="LaButti K."/>
            <person name="Lipzen A."/>
            <person name="Andreopoulos W."/>
            <person name="Pangilinan J."/>
            <person name="Riley R."/>
            <person name="Hundley H."/>
            <person name="Na H."/>
            <person name="Barry K."/>
            <person name="Grigoriev I.V."/>
            <person name="Stajich J.E."/>
            <person name="Kennedy P.G."/>
        </authorList>
    </citation>
    <scope>NUCLEOTIDE SEQUENCE</scope>
    <source>
        <strain evidence="18">S12</strain>
    </source>
</reference>
<evidence type="ECO:0000256" key="5">
    <source>
        <dbReference type="ARBA" id="ARBA00022634"/>
    </source>
</evidence>